<organism evidence="9 10">
    <name type="scientific">Kribbella sandramycini</name>
    <dbReference type="NCBI Taxonomy" id="60450"/>
    <lineage>
        <taxon>Bacteria</taxon>
        <taxon>Bacillati</taxon>
        <taxon>Actinomycetota</taxon>
        <taxon>Actinomycetes</taxon>
        <taxon>Propionibacteriales</taxon>
        <taxon>Kribbellaceae</taxon>
        <taxon>Kribbella</taxon>
    </lineage>
</organism>
<dbReference type="GO" id="GO:0030596">
    <property type="term" value="F:alpha-L-rhamnosidase activity"/>
    <property type="evidence" value="ECO:0007669"/>
    <property type="project" value="UniProtKB-EC"/>
</dbReference>
<evidence type="ECO:0000313" key="8">
    <source>
        <dbReference type="EMBL" id="MBB6570256.1"/>
    </source>
</evidence>
<comment type="caution">
    <text evidence="9">The sequence shown here is derived from an EMBL/GenBank/DDBJ whole genome shotgun (WGS) entry which is preliminary data.</text>
</comment>
<dbReference type="PANTHER" id="PTHR33307">
    <property type="entry name" value="ALPHA-RHAMNOSIDASE (EUROFUNG)"/>
    <property type="match status" value="1"/>
</dbReference>
<dbReference type="Gene3D" id="1.50.10.10">
    <property type="match status" value="1"/>
</dbReference>
<dbReference type="Pfam" id="PF17390">
    <property type="entry name" value="Bac_rhamnosid_C"/>
    <property type="match status" value="1"/>
</dbReference>
<dbReference type="Pfam" id="PF08531">
    <property type="entry name" value="Bac_rhamnosid_N"/>
    <property type="match status" value="1"/>
</dbReference>
<dbReference type="SUPFAM" id="SSF48208">
    <property type="entry name" value="Six-hairpin glycosidases"/>
    <property type="match status" value="1"/>
</dbReference>
<dbReference type="AlphaFoldDB" id="A0A7Y4L9R9"/>
<reference evidence="9 10" key="1">
    <citation type="submission" date="2020-05" db="EMBL/GenBank/DDBJ databases">
        <title>Genome sequence of Kribbella sandramycini ATCC 39419.</title>
        <authorList>
            <person name="Maclea K.S."/>
            <person name="Fair J.L."/>
        </authorList>
    </citation>
    <scope>NUCLEOTIDE SEQUENCE [LARGE SCALE GENOMIC DNA]</scope>
    <source>
        <strain evidence="9 10">ATCC 39419</strain>
    </source>
</reference>
<keyword evidence="10" id="KW-1185">Reference proteome</keyword>
<evidence type="ECO:0000313" key="9">
    <source>
        <dbReference type="EMBL" id="NOL45826.1"/>
    </source>
</evidence>
<dbReference type="GO" id="GO:0005975">
    <property type="term" value="P:carbohydrate metabolic process"/>
    <property type="evidence" value="ECO:0007669"/>
    <property type="project" value="InterPro"/>
</dbReference>
<reference evidence="8 11" key="2">
    <citation type="submission" date="2020-08" db="EMBL/GenBank/DDBJ databases">
        <title>Sequencing the genomes of 1000 actinobacteria strains.</title>
        <authorList>
            <person name="Klenk H.-P."/>
        </authorList>
    </citation>
    <scope>NUCLEOTIDE SEQUENCE [LARGE SCALE GENOMIC DNA]</scope>
    <source>
        <strain evidence="8 11">DSM 15626</strain>
    </source>
</reference>
<dbReference type="InterPro" id="IPR035398">
    <property type="entry name" value="Bac_rhamnosid_C"/>
</dbReference>
<dbReference type="InterPro" id="IPR016007">
    <property type="entry name" value="Alpha_rhamnosid"/>
</dbReference>
<evidence type="ECO:0000259" key="7">
    <source>
        <dbReference type="Pfam" id="PF17390"/>
    </source>
</evidence>
<comment type="catalytic activity">
    <reaction evidence="1">
        <text>Hydrolysis of terminal non-reducing alpha-L-rhamnose residues in alpha-L-rhamnosides.</text>
        <dbReference type="EC" id="3.2.1.40"/>
    </reaction>
</comment>
<evidence type="ECO:0000256" key="2">
    <source>
        <dbReference type="ARBA" id="ARBA00012652"/>
    </source>
</evidence>
<feature type="domain" description="Alpha-L-rhamnosidase C-terminal" evidence="7">
    <location>
        <begin position="668"/>
        <end position="729"/>
    </location>
</feature>
<protein>
    <recommendedName>
        <fullName evidence="2">alpha-L-rhamnosidase</fullName>
        <ecNumber evidence="2">3.2.1.40</ecNumber>
    </recommendedName>
</protein>
<evidence type="ECO:0000256" key="1">
    <source>
        <dbReference type="ARBA" id="ARBA00001445"/>
    </source>
</evidence>
<feature type="domain" description="Alpha-L-rhamnosidase concanavalin-like" evidence="4">
    <location>
        <begin position="225"/>
        <end position="325"/>
    </location>
</feature>
<evidence type="ECO:0000313" key="11">
    <source>
        <dbReference type="Proteomes" id="UP000553957"/>
    </source>
</evidence>
<name>A0A7Y4L9R9_9ACTN</name>
<dbReference type="Gene3D" id="2.60.120.260">
    <property type="entry name" value="Galactose-binding domain-like"/>
    <property type="match status" value="2"/>
</dbReference>
<dbReference type="Gene3D" id="2.60.420.10">
    <property type="entry name" value="Maltose phosphorylase, domain 3"/>
    <property type="match status" value="1"/>
</dbReference>
<dbReference type="InterPro" id="IPR013737">
    <property type="entry name" value="Bac_rhamnosid_N"/>
</dbReference>
<evidence type="ECO:0000259" key="5">
    <source>
        <dbReference type="Pfam" id="PF08531"/>
    </source>
</evidence>
<gene>
    <name evidence="8" type="ORF">HNR71_005893</name>
    <name evidence="9" type="ORF">HPO96_36840</name>
</gene>
<dbReference type="InterPro" id="IPR012341">
    <property type="entry name" value="6hp_glycosidase-like_sf"/>
</dbReference>
<dbReference type="InterPro" id="IPR008928">
    <property type="entry name" value="6-hairpin_glycosidase_sf"/>
</dbReference>
<dbReference type="InterPro" id="IPR008902">
    <property type="entry name" value="Rhamnosid_concanavalin"/>
</dbReference>
<feature type="domain" description="Alpha-L-rhamnosidase six-hairpin glycosidase" evidence="6">
    <location>
        <begin position="330"/>
        <end position="664"/>
    </location>
</feature>
<dbReference type="EC" id="3.2.1.40" evidence="2"/>
<dbReference type="PIRSF" id="PIRSF010631">
    <property type="entry name" value="A-rhamnsds"/>
    <property type="match status" value="1"/>
</dbReference>
<dbReference type="Pfam" id="PF17389">
    <property type="entry name" value="Bac_rhamnosid6H"/>
    <property type="match status" value="1"/>
</dbReference>
<keyword evidence="3 9" id="KW-0378">Hydrolase</keyword>
<evidence type="ECO:0000259" key="4">
    <source>
        <dbReference type="Pfam" id="PF05592"/>
    </source>
</evidence>
<dbReference type="Proteomes" id="UP000553957">
    <property type="component" value="Unassembled WGS sequence"/>
</dbReference>
<accession>A0A7Y4L9R9</accession>
<dbReference type="EMBL" id="JACHKF010000001">
    <property type="protein sequence ID" value="MBB6570256.1"/>
    <property type="molecule type" value="Genomic_DNA"/>
</dbReference>
<evidence type="ECO:0000313" key="10">
    <source>
        <dbReference type="Proteomes" id="UP000534306"/>
    </source>
</evidence>
<dbReference type="PANTHER" id="PTHR33307:SF6">
    <property type="entry name" value="ALPHA-RHAMNOSIDASE (EUROFUNG)-RELATED"/>
    <property type="match status" value="1"/>
</dbReference>
<dbReference type="Pfam" id="PF05592">
    <property type="entry name" value="Bac_rhamnosid"/>
    <property type="match status" value="1"/>
</dbReference>
<keyword evidence="8" id="KW-0326">Glycosidase</keyword>
<dbReference type="InterPro" id="IPR035396">
    <property type="entry name" value="Bac_rhamnosid6H"/>
</dbReference>
<dbReference type="Proteomes" id="UP000534306">
    <property type="component" value="Unassembled WGS sequence"/>
</dbReference>
<evidence type="ECO:0000256" key="3">
    <source>
        <dbReference type="ARBA" id="ARBA00022801"/>
    </source>
</evidence>
<sequence length="760" mass="82918">MGWIRGLVGSLAMVLVGGGVVPQSAVEAEWISAGGDAPLLRTEFPVRKAVRSARVEVYGLGFYELRLNGAKVGDHVLAPSNTPYDRWNLTDSYDVTRQIRRGDNAIGIWLGNGYGARYNQYGFRWLGPKQAFVRLDLTFADGSRQRVVSNDGWKWAEGPIVANDIYHGESYDARRERPGWDTAGYDDSAWSAVTAVAAPKGALTPNTAPPIRVRHDLRPVALTTPKPGVHIFDLGQNIAGWNRLRVKGAAGNVVRMRTAEELGADGLLDTFTNRNAAATDTYTLRGDPHGETWEPRFTYHGYRYVEVTGYPGTPTLDSITGRAIHADVESTGRFDSSDPMLNRIWQNNRWSILNNSLSQPTDTPVRDERTPPAMDVQAYHEAAIREFGMNAFYAKYLTDLPPGTALPTDEIKSQYPDMAGGQVVLAWSLYQEYGDRATLAATYPLMKTFVDRNAAEVPTHIWPAERSFGDWCPPDHGPEANNGMGSPSAGDCFSEGSLVNTALSYRQAEAVAKAARVVGRPADVVRYTTLADAIRVAFNNHFLSADGTTYSSGRQTTSVLPLAFGMVPAEHRQAVGDKLVATILGKDRGHLDTGIFGTRYLIDALAAIGRLDVAMTILHQTTYPSFGFQIAHGATTPWEQWLYTSSMETHDHAMFAGINASFYTVLGGIQPAEPGYRSITIAPQLPPGLERVAAGIKTVSGLVSSTWEHRAGRLRLTVTVPRDATVTVPGTGVRPPRGAEHLHGTTYRVGAGRWVFTAQS</sequence>
<evidence type="ECO:0000259" key="6">
    <source>
        <dbReference type="Pfam" id="PF17389"/>
    </source>
</evidence>
<dbReference type="EMBL" id="JABJRC010000017">
    <property type="protein sequence ID" value="NOL45826.1"/>
    <property type="molecule type" value="Genomic_DNA"/>
</dbReference>
<dbReference type="RefSeq" id="WP_171679122.1">
    <property type="nucleotide sequence ID" value="NZ_BAAAGT010000020.1"/>
</dbReference>
<feature type="domain" description="Bacterial alpha-L-rhamnosidase N-terminal" evidence="5">
    <location>
        <begin position="48"/>
        <end position="214"/>
    </location>
</feature>
<proteinExistence type="predicted"/>